<dbReference type="InterPro" id="IPR016195">
    <property type="entry name" value="Pol/histidinol_Pase-like"/>
</dbReference>
<dbReference type="UniPathway" id="UPA00031">
    <property type="reaction ID" value="UER00013"/>
</dbReference>
<feature type="domain" description="PHP" evidence="9">
    <location>
        <begin position="5"/>
        <end position="209"/>
    </location>
</feature>
<comment type="similarity">
    <text evidence="2 8">Belongs to the PHP hydrolase family. HisK subfamily.</text>
</comment>
<dbReference type="CDD" id="cd12110">
    <property type="entry name" value="PHP_HisPPase_Hisj_like"/>
    <property type="match status" value="1"/>
</dbReference>
<dbReference type="Proteomes" id="UP000187283">
    <property type="component" value="Unassembled WGS sequence"/>
</dbReference>
<dbReference type="SUPFAM" id="SSF89550">
    <property type="entry name" value="PHP domain-like"/>
    <property type="match status" value="1"/>
</dbReference>
<dbReference type="OrthoDB" id="5957391at2759"/>
<evidence type="ECO:0000256" key="7">
    <source>
        <dbReference type="ARBA" id="ARBA00049158"/>
    </source>
</evidence>
<sequence length="295" mass="34412">MPFTYHCHSGQFCLHASGTLEDVVKSAIDKNFKILGLSEHAPRSRIQDLYPEEKHLTPENIFKMFSDYITEARRLKSVYKDKIKILVGVESEWIKDGLTTTQKDIFDKFSCEYIVGSLHHVKGIPIDFDQPTYQSALENCNNDVEELSFNYYKEQYDMINNLRPNIIGHFDLIRLFSDEPHILSERCLDIVTKSIKLAISYGALFEVNSRSLKKNLKYPYPFPDILQIIIKNGGKLTISDDSHAPDQLGLYYQELREYLIQNNVTRIYYLDTNSENNSIITKEYKNFFNDDFWSV</sequence>
<dbReference type="Pfam" id="PF02811">
    <property type="entry name" value="PHP"/>
    <property type="match status" value="1"/>
</dbReference>
<dbReference type="AlphaFoldDB" id="A0A1R1Y209"/>
<dbReference type="PANTHER" id="PTHR21039:SF0">
    <property type="entry name" value="HISTIDINOL-PHOSPHATASE"/>
    <property type="match status" value="1"/>
</dbReference>
<dbReference type="PANTHER" id="PTHR21039">
    <property type="entry name" value="HISTIDINOL PHOSPHATASE-RELATED"/>
    <property type="match status" value="1"/>
</dbReference>
<dbReference type="InterPro" id="IPR004013">
    <property type="entry name" value="PHP_dom"/>
</dbReference>
<dbReference type="EC" id="3.1.3.15" evidence="3 8"/>
<evidence type="ECO:0000256" key="5">
    <source>
        <dbReference type="ARBA" id="ARBA00022801"/>
    </source>
</evidence>
<evidence type="ECO:0000256" key="8">
    <source>
        <dbReference type="RuleBase" id="RU366003"/>
    </source>
</evidence>
<reference evidence="10 11" key="1">
    <citation type="submission" date="2017-01" db="EMBL/GenBank/DDBJ databases">
        <authorList>
            <person name="Mah S.A."/>
            <person name="Swanson W.J."/>
            <person name="Moy G.W."/>
            <person name="Vacquier V.D."/>
        </authorList>
    </citation>
    <scope>NUCLEOTIDE SEQUENCE [LARGE SCALE GENOMIC DNA]</scope>
    <source>
        <strain evidence="10 11">GSMNP</strain>
    </source>
</reference>
<keyword evidence="4 8" id="KW-0028">Amino-acid biosynthesis</keyword>
<evidence type="ECO:0000256" key="4">
    <source>
        <dbReference type="ARBA" id="ARBA00022605"/>
    </source>
</evidence>
<comment type="pathway">
    <text evidence="1 8">Amino-acid biosynthesis; L-histidine biosynthesis; L-histidine from 5-phospho-alpha-D-ribose 1-diphosphate: step 8/9.</text>
</comment>
<evidence type="ECO:0000256" key="1">
    <source>
        <dbReference type="ARBA" id="ARBA00004970"/>
    </source>
</evidence>
<dbReference type="Gene3D" id="3.20.20.140">
    <property type="entry name" value="Metal-dependent hydrolases"/>
    <property type="match status" value="1"/>
</dbReference>
<dbReference type="GO" id="GO:0005737">
    <property type="term" value="C:cytoplasm"/>
    <property type="evidence" value="ECO:0007669"/>
    <property type="project" value="TreeGrafter"/>
</dbReference>
<dbReference type="GO" id="GO:0004401">
    <property type="term" value="F:histidinol-phosphatase activity"/>
    <property type="evidence" value="ECO:0007669"/>
    <property type="project" value="UniProtKB-UniRule"/>
</dbReference>
<evidence type="ECO:0000256" key="2">
    <source>
        <dbReference type="ARBA" id="ARBA00009152"/>
    </source>
</evidence>
<keyword evidence="11" id="KW-1185">Reference proteome</keyword>
<dbReference type="EMBL" id="LSSN01001125">
    <property type="protein sequence ID" value="OMJ20930.1"/>
    <property type="molecule type" value="Genomic_DNA"/>
</dbReference>
<keyword evidence="5 8" id="KW-0378">Hydrolase</keyword>
<name>A0A1R1Y209_9FUNG</name>
<dbReference type="InterPro" id="IPR010140">
    <property type="entry name" value="Histidinol_P_phosphatase_HisJ"/>
</dbReference>
<evidence type="ECO:0000256" key="3">
    <source>
        <dbReference type="ARBA" id="ARBA00013085"/>
    </source>
</evidence>
<evidence type="ECO:0000313" key="11">
    <source>
        <dbReference type="Proteomes" id="UP000187283"/>
    </source>
</evidence>
<comment type="caution">
    <text evidence="10">The sequence shown here is derived from an EMBL/GenBank/DDBJ whole genome shotgun (WGS) entry which is preliminary data.</text>
</comment>
<accession>A0A1R1Y209</accession>
<evidence type="ECO:0000259" key="9">
    <source>
        <dbReference type="Pfam" id="PF02811"/>
    </source>
</evidence>
<keyword evidence="6 8" id="KW-0368">Histidine biosynthesis</keyword>
<comment type="catalytic activity">
    <reaction evidence="7 8">
        <text>L-histidinol phosphate + H2O = L-histidinol + phosphate</text>
        <dbReference type="Rhea" id="RHEA:14465"/>
        <dbReference type="ChEBI" id="CHEBI:15377"/>
        <dbReference type="ChEBI" id="CHEBI:43474"/>
        <dbReference type="ChEBI" id="CHEBI:57699"/>
        <dbReference type="ChEBI" id="CHEBI:57980"/>
        <dbReference type="EC" id="3.1.3.15"/>
    </reaction>
</comment>
<dbReference type="STRING" id="133412.A0A1R1Y209"/>
<evidence type="ECO:0000313" key="10">
    <source>
        <dbReference type="EMBL" id="OMJ20930.1"/>
    </source>
</evidence>
<organism evidence="10 11">
    <name type="scientific">Smittium culicis</name>
    <dbReference type="NCBI Taxonomy" id="133412"/>
    <lineage>
        <taxon>Eukaryota</taxon>
        <taxon>Fungi</taxon>
        <taxon>Fungi incertae sedis</taxon>
        <taxon>Zoopagomycota</taxon>
        <taxon>Kickxellomycotina</taxon>
        <taxon>Harpellomycetes</taxon>
        <taxon>Harpellales</taxon>
        <taxon>Legeriomycetaceae</taxon>
        <taxon>Smittium</taxon>
    </lineage>
</organism>
<protein>
    <recommendedName>
        <fullName evidence="3 8">Histidinol-phosphatase</fullName>
        <shortName evidence="8">HolPase</shortName>
        <ecNumber evidence="3 8">3.1.3.15</ecNumber>
    </recommendedName>
</protein>
<evidence type="ECO:0000256" key="6">
    <source>
        <dbReference type="ARBA" id="ARBA00023102"/>
    </source>
</evidence>
<proteinExistence type="inferred from homology"/>
<dbReference type="GO" id="GO:0000105">
    <property type="term" value="P:L-histidine biosynthetic process"/>
    <property type="evidence" value="ECO:0007669"/>
    <property type="project" value="UniProtKB-UniRule"/>
</dbReference>
<dbReference type="NCBIfam" id="TIGR01856">
    <property type="entry name" value="hisJ_fam"/>
    <property type="match status" value="1"/>
</dbReference>
<gene>
    <name evidence="10" type="ORF">AYI70_g3784</name>
</gene>